<sequence>MSFMKNRCQNASYLILLLPICLFMNCLEAIPKRELEPWSMILCKFKDTRHIEPRTREFFQEWLSGNHPDSIKNYFKWLSNGNYDITGSNVVGWYELPYTRNEVLFMSQHDEDLQNGDEKSFAFFDKVKQLCINEAEKKKDTLFGQKITVINIGSTALYGKKYGVLLTPALMFSSVLTHEMVHSFFIGHSYSDRNIKIFPFAERGEYDDRYDLMSTANAYMHKSRFGMAGPGLNGAHLDYLGWLPMDRMLYFGRDGRHNYTLRISSLSIKFEQTHGWLYVMIPYNRDDPNLVYTVELKTPTYFDRGIKQASILIHRIQKTGDFYYSVLISQSKDFYELTEGTEWVTFLNSDANGKFQWIKISVKKMYSFDADVTITTTFDPTMCQMGEVLIEQNSLPGDDQKKELITPVKDTPKDAKTDIQYCQPKRDTAIDKETLMKKQLQRNRFYTNLHSFGLNQCVDGKVWRSIDDYDYVCVDARRRDDVRLNNVGQLGSNEEDANITERRAKKSTGCKRPFLNRDAFHGDSLCVSSLEHRRVLQENVNAHLYLKHYAFFNGADTVGP</sequence>
<evidence type="ECO:0000313" key="1">
    <source>
        <dbReference type="Proteomes" id="UP000095286"/>
    </source>
</evidence>
<proteinExistence type="predicted"/>
<protein>
    <submittedName>
        <fullName evidence="2">DUF4953 domain-containing protein</fullName>
    </submittedName>
</protein>
<evidence type="ECO:0000313" key="2">
    <source>
        <dbReference type="WBParaSite" id="RSKR_0001160600.1"/>
    </source>
</evidence>
<name>A0AC35UH91_9BILA</name>
<dbReference type="Proteomes" id="UP000095286">
    <property type="component" value="Unplaced"/>
</dbReference>
<reference evidence="2" key="1">
    <citation type="submission" date="2016-11" db="UniProtKB">
        <authorList>
            <consortium name="WormBaseParasite"/>
        </authorList>
    </citation>
    <scope>IDENTIFICATION</scope>
    <source>
        <strain evidence="2">KR3021</strain>
    </source>
</reference>
<dbReference type="WBParaSite" id="RSKR_0001160600.1">
    <property type="protein sequence ID" value="RSKR_0001160600.1"/>
    <property type="gene ID" value="RSKR_0001160600"/>
</dbReference>
<accession>A0AC35UH91</accession>
<organism evidence="1 2">
    <name type="scientific">Rhabditophanes sp. KR3021</name>
    <dbReference type="NCBI Taxonomy" id="114890"/>
    <lineage>
        <taxon>Eukaryota</taxon>
        <taxon>Metazoa</taxon>
        <taxon>Ecdysozoa</taxon>
        <taxon>Nematoda</taxon>
        <taxon>Chromadorea</taxon>
        <taxon>Rhabditida</taxon>
        <taxon>Tylenchina</taxon>
        <taxon>Panagrolaimomorpha</taxon>
        <taxon>Strongyloidoidea</taxon>
        <taxon>Alloionematidae</taxon>
        <taxon>Rhabditophanes</taxon>
    </lineage>
</organism>